<dbReference type="AlphaFoldDB" id="A0A2T8WP46"/>
<evidence type="ECO:0000313" key="2">
    <source>
        <dbReference type="EMBL" id="PVM62475.1"/>
    </source>
</evidence>
<dbReference type="Proteomes" id="UP000245551">
    <property type="component" value="Unassembled WGS sequence"/>
</dbReference>
<reference evidence="3 4" key="1">
    <citation type="submission" date="2018-04" db="EMBL/GenBank/DDBJ databases">
        <title>Serotype diversity and antimicrobial resistance among Salmonella enterica isolated from patients at an equine referral hospital.</title>
        <authorList>
            <person name="Leon I.M."/>
            <person name="Lawhon S.D."/>
            <person name="Norman K.N."/>
            <person name="Threadgill D.S."/>
            <person name="Ohta N."/>
            <person name="Vinasco J."/>
            <person name="Scott H.M."/>
        </authorList>
    </citation>
    <scope>NUCLEOTIDE SEQUENCE [LARGE SCALE GENOMIC DNA]</scope>
    <source>
        <strain evidence="2 3">159</strain>
        <strain evidence="1 4">230</strain>
    </source>
</reference>
<proteinExistence type="predicted"/>
<dbReference type="EMBL" id="QDLV01000066">
    <property type="protein sequence ID" value="PVJ40173.1"/>
    <property type="molecule type" value="Genomic_DNA"/>
</dbReference>
<dbReference type="EMBL" id="QDOO01000077">
    <property type="protein sequence ID" value="PVM62475.1"/>
    <property type="molecule type" value="Genomic_DNA"/>
</dbReference>
<dbReference type="RefSeq" id="WP_070809057.1">
    <property type="nucleotide sequence ID" value="NZ_QDLV01000066.1"/>
</dbReference>
<sequence length="192" mass="21724">MNEKVTLTVFKDSPHIWAGGLSDTDLANWLISKANAILYLKKYQERRARISTEFVSVESCARLIEDYTSLGISSEENSSIPQLSREAIIHAGQVATLLFHGLREGESSVTPLEYSLLPDLSEEFEATQRKKVEINNHLIERFGEIPGGAGRRPPQLWCEKPHASFDYLKEEYQDAGTNQHVTRPDNQEVTHQ</sequence>
<name>A0A2T8WP46_SALET</name>
<protein>
    <submittedName>
        <fullName evidence="1">Uncharacterized protein</fullName>
    </submittedName>
</protein>
<accession>A0A2T8WP46</accession>
<comment type="caution">
    <text evidence="1">The sequence shown here is derived from an EMBL/GenBank/DDBJ whole genome shotgun (WGS) entry which is preliminary data.</text>
</comment>
<dbReference type="Proteomes" id="UP000245068">
    <property type="component" value="Unassembled WGS sequence"/>
</dbReference>
<gene>
    <name evidence="2" type="ORF">C4784_27990</name>
    <name evidence="1" type="ORF">C4855_27070</name>
</gene>
<evidence type="ECO:0000313" key="1">
    <source>
        <dbReference type="EMBL" id="PVJ40173.1"/>
    </source>
</evidence>
<evidence type="ECO:0000313" key="3">
    <source>
        <dbReference type="Proteomes" id="UP000245068"/>
    </source>
</evidence>
<evidence type="ECO:0000313" key="4">
    <source>
        <dbReference type="Proteomes" id="UP000245551"/>
    </source>
</evidence>
<organism evidence="1 4">
    <name type="scientific">Salmonella enterica subsp. enterica serovar Gaminara</name>
    <dbReference type="NCBI Taxonomy" id="913070"/>
    <lineage>
        <taxon>Bacteria</taxon>
        <taxon>Pseudomonadati</taxon>
        <taxon>Pseudomonadota</taxon>
        <taxon>Gammaproteobacteria</taxon>
        <taxon>Enterobacterales</taxon>
        <taxon>Enterobacteriaceae</taxon>
        <taxon>Salmonella</taxon>
    </lineage>
</organism>